<evidence type="ECO:0000256" key="2">
    <source>
        <dbReference type="ARBA" id="ARBA00023002"/>
    </source>
</evidence>
<dbReference type="GeneTree" id="ENSGT00940000161346"/>
<organism evidence="5 6">
    <name type="scientific">Laticauda laticaudata</name>
    <name type="common">Blue-ringed sea krait</name>
    <name type="synonym">Blue-lipped sea krait</name>
    <dbReference type="NCBI Taxonomy" id="8630"/>
    <lineage>
        <taxon>Eukaryota</taxon>
        <taxon>Metazoa</taxon>
        <taxon>Chordata</taxon>
        <taxon>Craniata</taxon>
        <taxon>Vertebrata</taxon>
        <taxon>Euteleostomi</taxon>
        <taxon>Lepidosauria</taxon>
        <taxon>Squamata</taxon>
        <taxon>Bifurcata</taxon>
        <taxon>Unidentata</taxon>
        <taxon>Episquamata</taxon>
        <taxon>Toxicofera</taxon>
        <taxon>Serpentes</taxon>
        <taxon>Colubroidea</taxon>
        <taxon>Elapidae</taxon>
        <taxon>Laticaudinae</taxon>
        <taxon>Laticauda</taxon>
    </lineage>
</organism>
<feature type="chain" id="PRO_5034022061" evidence="4">
    <location>
        <begin position="19"/>
        <end position="313"/>
    </location>
</feature>
<proteinExistence type="inferred from homology"/>
<comment type="similarity">
    <text evidence="1 3">Belongs to the short-chain dehydrogenases/reductases (SDR) family.</text>
</comment>
<keyword evidence="4" id="KW-0732">Signal</keyword>
<dbReference type="InterPro" id="IPR002347">
    <property type="entry name" value="SDR_fam"/>
</dbReference>
<dbReference type="AlphaFoldDB" id="A0A8C5RNY1"/>
<accession>A0A8C5RNY1</accession>
<dbReference type="Pfam" id="PF00106">
    <property type="entry name" value="adh_short"/>
    <property type="match status" value="1"/>
</dbReference>
<dbReference type="Ensembl" id="ENSLLTT00000005483.1">
    <property type="protein sequence ID" value="ENSLLTP00000005273.1"/>
    <property type="gene ID" value="ENSLLTG00000004028.1"/>
</dbReference>
<sequence length="313" mass="34180">MVVGKGLLIICYIPFLYSSSNDVMTKSQELVLKYPTCFFSFPVHHGAKVVFCAPASEEEKGKGLERELAEGGGSGEGCFVVCDVLCEADMKRLVSMTIEQHGQLDCLVNNAGGHPPEQRIDDVSAQEFRNLMDLNIVSCFLMAKFALPYLRKTKGNIINVASIVAHFGQKLAVPYVATKGAVVAMTKAMAIDESQYGVRVNSLWDGWGVQQSVQKLPSTLLQMLRFAQGPIFSSVAELNLAMGRRATKTPILVLTASKSLLRGDNFRKLQIHIGRSTRAALSACFVKLKWNSSIAALICGSKKYCIWKSSGTC</sequence>
<keyword evidence="6" id="KW-1185">Reference proteome</keyword>
<dbReference type="GO" id="GO:0004303">
    <property type="term" value="F:estradiol 17-beta-dehydrogenase [NAD(P)+] activity"/>
    <property type="evidence" value="ECO:0007669"/>
    <property type="project" value="TreeGrafter"/>
</dbReference>
<protein>
    <submittedName>
        <fullName evidence="5">Uncharacterized protein</fullName>
    </submittedName>
</protein>
<dbReference type="GO" id="GO:0005829">
    <property type="term" value="C:cytosol"/>
    <property type="evidence" value="ECO:0007669"/>
    <property type="project" value="TreeGrafter"/>
</dbReference>
<keyword evidence="2" id="KW-0560">Oxidoreductase</keyword>
<dbReference type="SUPFAM" id="SSF51735">
    <property type="entry name" value="NAD(P)-binding Rossmann-fold domains"/>
    <property type="match status" value="1"/>
</dbReference>
<reference evidence="5" key="2">
    <citation type="submission" date="2025-09" db="UniProtKB">
        <authorList>
            <consortium name="Ensembl"/>
        </authorList>
    </citation>
    <scope>IDENTIFICATION</scope>
</reference>
<dbReference type="Gene3D" id="3.40.50.720">
    <property type="entry name" value="NAD(P)-binding Rossmann-like Domain"/>
    <property type="match status" value="1"/>
</dbReference>
<dbReference type="InterPro" id="IPR020904">
    <property type="entry name" value="Sc_DH/Rdtase_CS"/>
</dbReference>
<dbReference type="PRINTS" id="PR00080">
    <property type="entry name" value="SDRFAMILY"/>
</dbReference>
<dbReference type="PANTHER" id="PTHR43658">
    <property type="entry name" value="SHORT-CHAIN DEHYDROGENASE/REDUCTASE"/>
    <property type="match status" value="1"/>
</dbReference>
<reference evidence="5" key="1">
    <citation type="submission" date="2025-08" db="UniProtKB">
        <authorList>
            <consortium name="Ensembl"/>
        </authorList>
    </citation>
    <scope>IDENTIFICATION</scope>
</reference>
<dbReference type="PRINTS" id="PR00081">
    <property type="entry name" value="GDHRDH"/>
</dbReference>
<feature type="signal peptide" evidence="4">
    <location>
        <begin position="1"/>
        <end position="18"/>
    </location>
</feature>
<evidence type="ECO:0000313" key="6">
    <source>
        <dbReference type="Proteomes" id="UP000694406"/>
    </source>
</evidence>
<name>A0A8C5RNY1_LATLA</name>
<dbReference type="InterPro" id="IPR036291">
    <property type="entry name" value="NAD(P)-bd_dom_sf"/>
</dbReference>
<evidence type="ECO:0000256" key="1">
    <source>
        <dbReference type="ARBA" id="ARBA00006484"/>
    </source>
</evidence>
<evidence type="ECO:0000313" key="5">
    <source>
        <dbReference type="Ensembl" id="ENSLLTP00000005273.1"/>
    </source>
</evidence>
<dbReference type="Proteomes" id="UP000694406">
    <property type="component" value="Unplaced"/>
</dbReference>
<dbReference type="GO" id="GO:0006706">
    <property type="term" value="P:steroid catabolic process"/>
    <property type="evidence" value="ECO:0007669"/>
    <property type="project" value="TreeGrafter"/>
</dbReference>
<dbReference type="PROSITE" id="PS00061">
    <property type="entry name" value="ADH_SHORT"/>
    <property type="match status" value="1"/>
</dbReference>
<dbReference type="PANTHER" id="PTHR43658:SF8">
    <property type="entry name" value="17-BETA-HYDROXYSTEROID DEHYDROGENASE 14-RELATED"/>
    <property type="match status" value="1"/>
</dbReference>
<evidence type="ECO:0000256" key="4">
    <source>
        <dbReference type="SAM" id="SignalP"/>
    </source>
</evidence>
<evidence type="ECO:0000256" key="3">
    <source>
        <dbReference type="RuleBase" id="RU000363"/>
    </source>
</evidence>